<gene>
    <name evidence="3" type="ORF">SAMN05216469_102252</name>
</gene>
<proteinExistence type="predicted"/>
<feature type="signal peptide" evidence="1">
    <location>
        <begin position="1"/>
        <end position="30"/>
    </location>
</feature>
<dbReference type="InterPro" id="IPR000627">
    <property type="entry name" value="Intradiol_dOase_C"/>
</dbReference>
<name>A0A1H7GVZ5_RUMAL</name>
<feature type="chain" id="PRO_5010381184" evidence="1">
    <location>
        <begin position="31"/>
        <end position="321"/>
    </location>
</feature>
<dbReference type="OrthoDB" id="9812962at2"/>
<accession>A0A1H7GVZ5</accession>
<dbReference type="AlphaFoldDB" id="A0A1H7GVZ5"/>
<dbReference type="GO" id="GO:0003824">
    <property type="term" value="F:catalytic activity"/>
    <property type="evidence" value="ECO:0007669"/>
    <property type="project" value="InterPro"/>
</dbReference>
<organism evidence="3 4">
    <name type="scientific">Ruminococcus albus</name>
    <dbReference type="NCBI Taxonomy" id="1264"/>
    <lineage>
        <taxon>Bacteria</taxon>
        <taxon>Bacillati</taxon>
        <taxon>Bacillota</taxon>
        <taxon>Clostridia</taxon>
        <taxon>Eubacteriales</taxon>
        <taxon>Oscillospiraceae</taxon>
        <taxon>Ruminococcus</taxon>
    </lineage>
</organism>
<reference evidence="3 4" key="1">
    <citation type="submission" date="2016-10" db="EMBL/GenBank/DDBJ databases">
        <authorList>
            <person name="de Groot N.N."/>
        </authorList>
    </citation>
    <scope>NUCLEOTIDE SEQUENCE [LARGE SCALE GENOMIC DNA]</scope>
    <source>
        <strain evidence="3 4">KH2T6</strain>
    </source>
</reference>
<dbReference type="GO" id="GO:0008199">
    <property type="term" value="F:ferric iron binding"/>
    <property type="evidence" value="ECO:0007669"/>
    <property type="project" value="InterPro"/>
</dbReference>
<dbReference type="PROSITE" id="PS00083">
    <property type="entry name" value="INTRADIOL_DIOXYGENAS"/>
    <property type="match status" value="1"/>
</dbReference>
<dbReference type="SUPFAM" id="SSF54001">
    <property type="entry name" value="Cysteine proteinases"/>
    <property type="match status" value="1"/>
</dbReference>
<evidence type="ECO:0000313" key="4">
    <source>
        <dbReference type="Proteomes" id="UP000186015"/>
    </source>
</evidence>
<dbReference type="EMBL" id="FOAT01000002">
    <property type="protein sequence ID" value="SEK41222.1"/>
    <property type="molecule type" value="Genomic_DNA"/>
</dbReference>
<protein>
    <submittedName>
        <fullName evidence="3">CHAP domain-containing protein</fullName>
    </submittedName>
</protein>
<dbReference type="InterPro" id="IPR038765">
    <property type="entry name" value="Papain-like_cys_pep_sf"/>
</dbReference>
<dbReference type="Pfam" id="PF05257">
    <property type="entry name" value="CHAP"/>
    <property type="match status" value="1"/>
</dbReference>
<feature type="domain" description="Intradiol ring-cleavage dioxygenases" evidence="2">
    <location>
        <begin position="234"/>
        <end position="262"/>
    </location>
</feature>
<dbReference type="InterPro" id="IPR007921">
    <property type="entry name" value="CHAP_dom"/>
</dbReference>
<evidence type="ECO:0000313" key="3">
    <source>
        <dbReference type="EMBL" id="SEK41222.1"/>
    </source>
</evidence>
<sequence>MKKMNFKKAIATLTVVTAMISNVAVLPASAATYGTREKVVEVAEKYLNAGANAKSMGFSDQWCALFAHKCVTEAGGKDYSSSASTTSTLLDYRKAGKYHAKRTTSWSYGGKSCPALSKDTNYTPKVGDIALIENNNNWSDGPDHTVLVVRVEGTGINATIYTIEGNLGGTGWWDSHIGRDYWCNQVWGYCSPDYSDSSNSQKPTSGVGNYSDANVKFSSVTYPIKQKAGSTFSVYGTIQALNGKNIKQVVVDIDEKRSNGSYVNVDRTTRTMNTASYNLHSIDDRIWFNRASKANTTYRYKITVTTSNGKVASFTREFKTF</sequence>
<evidence type="ECO:0000256" key="1">
    <source>
        <dbReference type="SAM" id="SignalP"/>
    </source>
</evidence>
<evidence type="ECO:0000259" key="2">
    <source>
        <dbReference type="PROSITE" id="PS00083"/>
    </source>
</evidence>
<dbReference type="Proteomes" id="UP000186015">
    <property type="component" value="Unassembled WGS sequence"/>
</dbReference>
<keyword evidence="1" id="KW-0732">Signal</keyword>
<dbReference type="RefSeq" id="WP_074829599.1">
    <property type="nucleotide sequence ID" value="NZ_FOAT01000002.1"/>
</dbReference>